<accession>A0A0B6XUR5</accession>
<name>A0A0B6XUR5_9EUPU</name>
<feature type="non-terminal residue" evidence="1">
    <location>
        <position position="67"/>
    </location>
</feature>
<reference evidence="1" key="1">
    <citation type="submission" date="2014-12" db="EMBL/GenBank/DDBJ databases">
        <title>Insight into the proteome of Arion vulgaris.</title>
        <authorList>
            <person name="Aradska J."/>
            <person name="Bulat T."/>
            <person name="Smidak R."/>
            <person name="Sarate P."/>
            <person name="Gangsoo J."/>
            <person name="Sialana F."/>
            <person name="Bilban M."/>
            <person name="Lubec G."/>
        </authorList>
    </citation>
    <scope>NUCLEOTIDE SEQUENCE</scope>
    <source>
        <tissue evidence="1">Skin</tissue>
    </source>
</reference>
<feature type="non-terminal residue" evidence="1">
    <location>
        <position position="1"/>
    </location>
</feature>
<dbReference type="AlphaFoldDB" id="A0A0B6XUR5"/>
<evidence type="ECO:0000313" key="1">
    <source>
        <dbReference type="EMBL" id="CEK47261.1"/>
    </source>
</evidence>
<sequence length="67" mass="7644">HHSSISWKGVLRETIQQQTKCDSFQGFCDRQVLQEKSDPDKCVIFSELHPIRGHHGCSEGLHQNIVS</sequence>
<organism evidence="1">
    <name type="scientific">Arion vulgaris</name>
    <dbReference type="NCBI Taxonomy" id="1028688"/>
    <lineage>
        <taxon>Eukaryota</taxon>
        <taxon>Metazoa</taxon>
        <taxon>Spiralia</taxon>
        <taxon>Lophotrochozoa</taxon>
        <taxon>Mollusca</taxon>
        <taxon>Gastropoda</taxon>
        <taxon>Heterobranchia</taxon>
        <taxon>Euthyneura</taxon>
        <taxon>Panpulmonata</taxon>
        <taxon>Eupulmonata</taxon>
        <taxon>Stylommatophora</taxon>
        <taxon>Helicina</taxon>
        <taxon>Arionoidea</taxon>
        <taxon>Arionidae</taxon>
        <taxon>Arion</taxon>
    </lineage>
</organism>
<proteinExistence type="predicted"/>
<protein>
    <submittedName>
        <fullName evidence="1">Uncharacterized protein</fullName>
    </submittedName>
</protein>
<gene>
    <name evidence="1" type="primary">ORF935</name>
</gene>
<dbReference type="EMBL" id="HACG01000396">
    <property type="protein sequence ID" value="CEK47261.1"/>
    <property type="molecule type" value="Transcribed_RNA"/>
</dbReference>